<dbReference type="EMBL" id="CACVKT020006636">
    <property type="protein sequence ID" value="CAC5402785.1"/>
    <property type="molecule type" value="Genomic_DNA"/>
</dbReference>
<dbReference type="PANTHER" id="PTHR46601:SF1">
    <property type="entry name" value="ADF-H DOMAIN-CONTAINING PROTEIN"/>
    <property type="match status" value="1"/>
</dbReference>
<evidence type="ECO:0000256" key="1">
    <source>
        <dbReference type="SAM" id="MobiDB-lite"/>
    </source>
</evidence>
<evidence type="ECO:0000313" key="2">
    <source>
        <dbReference type="EMBL" id="CAC5402785.1"/>
    </source>
</evidence>
<dbReference type="Proteomes" id="UP000507470">
    <property type="component" value="Unassembled WGS sequence"/>
</dbReference>
<feature type="compositionally biased region" description="Basic residues" evidence="1">
    <location>
        <begin position="55"/>
        <end position="66"/>
    </location>
</feature>
<dbReference type="PANTHER" id="PTHR46601">
    <property type="entry name" value="ULP_PROTEASE DOMAIN-CONTAINING PROTEIN"/>
    <property type="match status" value="1"/>
</dbReference>
<organism evidence="2 3">
    <name type="scientific">Mytilus coruscus</name>
    <name type="common">Sea mussel</name>
    <dbReference type="NCBI Taxonomy" id="42192"/>
    <lineage>
        <taxon>Eukaryota</taxon>
        <taxon>Metazoa</taxon>
        <taxon>Spiralia</taxon>
        <taxon>Lophotrochozoa</taxon>
        <taxon>Mollusca</taxon>
        <taxon>Bivalvia</taxon>
        <taxon>Autobranchia</taxon>
        <taxon>Pteriomorphia</taxon>
        <taxon>Mytilida</taxon>
        <taxon>Mytiloidea</taxon>
        <taxon>Mytilidae</taxon>
        <taxon>Mytilinae</taxon>
        <taxon>Mytilus</taxon>
    </lineage>
</organism>
<gene>
    <name evidence="2" type="ORF">MCOR_36733</name>
</gene>
<evidence type="ECO:0000313" key="3">
    <source>
        <dbReference type="Proteomes" id="UP000507470"/>
    </source>
</evidence>
<feature type="region of interest" description="Disordered" evidence="1">
    <location>
        <begin position="49"/>
        <end position="69"/>
    </location>
</feature>
<proteinExistence type="predicted"/>
<sequence>MVLTGAERAKLWRERQKSDPRKYGEYLQKERNRYKDKKISGVVKPIEDMTEREQRRTRKHWRKHQANKRERMKQAIETNNFLANNTPPVSPENGDFQQNIRRTNAQRRVEGIKQKYRDNKSEKKRQLIRNVVKSNILKKYRFKHFTEKTFSFCRKTKTTEHLEYTRKQHKNKTVTKFLKMVREFLQRDENSRCAAGKKETITRNKIKMQKRYLNDDLRHLHEKFYSEFPEHPVSYSMFCKCRPFWIVKPSTKDRETCLCIKHENIHYLIEKLYQSQLITTKRVETFIDNICCDIANKNCMYRQCNICEKKEEVEMNEQDLTQQVSWYKWCTRREEKVKNDSTVTISTTVKVEETGVLGHLIDEFQESLKKFCYHYFNIVHQYQALKRLKKT</sequence>
<keyword evidence="3" id="KW-1185">Reference proteome</keyword>
<name>A0A6J8D3U1_MYTCO</name>
<protein>
    <submittedName>
        <fullName evidence="2">Uncharacterized protein</fullName>
    </submittedName>
</protein>
<dbReference type="AlphaFoldDB" id="A0A6J8D3U1"/>
<reference evidence="2 3" key="1">
    <citation type="submission" date="2020-06" db="EMBL/GenBank/DDBJ databases">
        <authorList>
            <person name="Li R."/>
            <person name="Bekaert M."/>
        </authorList>
    </citation>
    <scope>NUCLEOTIDE SEQUENCE [LARGE SCALE GENOMIC DNA]</scope>
    <source>
        <strain evidence="3">wild</strain>
    </source>
</reference>
<accession>A0A6J8D3U1</accession>
<dbReference type="OrthoDB" id="6069426at2759"/>